<dbReference type="VEuPathDB" id="FungiDB:GMDG_05511"/>
<dbReference type="NCBIfam" id="NF006058">
    <property type="entry name" value="PRK08206.1"/>
    <property type="match status" value="1"/>
</dbReference>
<sequence length="372" mass="39937">MPCANEMFVNSKARTWTCSSTIDVEIDKFHRSLPGYSQTPLLDCSSIAAELGLKNVFLKDESARMGLPAFKILGASWATYKAITKLLQLPPTVNIQIVMDGIARTHQGLTLFAATEGNHGRAVAKMATLLGIESQIFVPQYLNKSTRNLIEKEGACVVEVLGDYNEAVIRAKTTAHVLGINGLLIQDTAFDGYEDIPQWIVDGYSTMMHEADSQIYNITQARPDVIVVPVGVGSLAQSVVTHCKSQGQSCTIITVEPESANCLQMSLKSGKLTSVSTKDTIMCGLNCGTVSSIAWPILHKGVDVSVCVADVEVHESLIQLKECQAVIGPCASATLAALKKVVEGSTVPGLDKDAVVLLLGTEGMRDYEVPTH</sequence>
<dbReference type="eggNOG" id="KOG1251">
    <property type="taxonomic scope" value="Eukaryota"/>
</dbReference>
<proteinExistence type="predicted"/>
<dbReference type="OrthoDB" id="10059875at2759"/>
<reference evidence="2" key="1">
    <citation type="submission" date="2016-03" db="EMBL/GenBank/DDBJ databases">
        <title>Updated assembly of Pseudogymnoascus destructans, the fungus causing white-nose syndrome of bats.</title>
        <authorList>
            <person name="Palmer J.M."/>
            <person name="Drees K.P."/>
            <person name="Foster J.T."/>
            <person name="Lindner D.L."/>
        </authorList>
    </citation>
    <scope>NUCLEOTIDE SEQUENCE [LARGE SCALE GENOMIC DNA]</scope>
    <source>
        <strain evidence="2">20631-21</strain>
    </source>
</reference>
<dbReference type="Gene3D" id="3.40.50.1100">
    <property type="match status" value="2"/>
</dbReference>
<dbReference type="SUPFAM" id="SSF53686">
    <property type="entry name" value="Tryptophan synthase beta subunit-like PLP-dependent enzymes"/>
    <property type="match status" value="1"/>
</dbReference>
<dbReference type="Pfam" id="PF00291">
    <property type="entry name" value="PALP"/>
    <property type="match status" value="1"/>
</dbReference>
<dbReference type="EMBL" id="KV441403">
    <property type="protein sequence ID" value="OAF56610.1"/>
    <property type="molecule type" value="Genomic_DNA"/>
</dbReference>
<dbReference type="AlphaFoldDB" id="A0A177A4Q8"/>
<gene>
    <name evidence="2" type="ORF">VC83_07160</name>
</gene>
<dbReference type="PANTHER" id="PTHR42937:SF1">
    <property type="entry name" value="DIAMINOPROPIONATE AMMONIA-LYASE"/>
    <property type="match status" value="1"/>
</dbReference>
<dbReference type="PANTHER" id="PTHR42937">
    <property type="match status" value="1"/>
</dbReference>
<accession>A0A177A4Q8</accession>
<protein>
    <recommendedName>
        <fullName evidence="1">Tryptophan synthase beta chain-like PALP domain-containing protein</fullName>
    </recommendedName>
</protein>
<evidence type="ECO:0000259" key="1">
    <source>
        <dbReference type="Pfam" id="PF00291"/>
    </source>
</evidence>
<dbReference type="GeneID" id="36290209"/>
<dbReference type="InterPro" id="IPR001926">
    <property type="entry name" value="TrpB-like_PALP"/>
</dbReference>
<dbReference type="RefSeq" id="XP_024321904.1">
    <property type="nucleotide sequence ID" value="XM_024470737.1"/>
</dbReference>
<dbReference type="Proteomes" id="UP000077154">
    <property type="component" value="Unassembled WGS sequence"/>
</dbReference>
<dbReference type="InterPro" id="IPR036052">
    <property type="entry name" value="TrpB-like_PALP_sf"/>
</dbReference>
<organism evidence="2">
    <name type="scientific">Pseudogymnoascus destructans</name>
    <dbReference type="NCBI Taxonomy" id="655981"/>
    <lineage>
        <taxon>Eukaryota</taxon>
        <taxon>Fungi</taxon>
        <taxon>Dikarya</taxon>
        <taxon>Ascomycota</taxon>
        <taxon>Pezizomycotina</taxon>
        <taxon>Leotiomycetes</taxon>
        <taxon>Thelebolales</taxon>
        <taxon>Thelebolaceae</taxon>
        <taxon>Pseudogymnoascus</taxon>
    </lineage>
</organism>
<evidence type="ECO:0000313" key="2">
    <source>
        <dbReference type="EMBL" id="OAF56610.1"/>
    </source>
</evidence>
<name>A0A177A4Q8_9PEZI</name>
<feature type="domain" description="Tryptophan synthase beta chain-like PALP" evidence="1">
    <location>
        <begin position="34"/>
        <end position="356"/>
    </location>
</feature>